<proteinExistence type="predicted"/>
<evidence type="ECO:0000313" key="1">
    <source>
        <dbReference type="EMBL" id="MBL4951795.1"/>
    </source>
</evidence>
<evidence type="ECO:0000313" key="2">
    <source>
        <dbReference type="Proteomes" id="UP000623967"/>
    </source>
</evidence>
<gene>
    <name evidence="1" type="ORF">JK635_06040</name>
</gene>
<name>A0ABS1TPF6_9BACI</name>
<dbReference type="EMBL" id="JAESWB010000091">
    <property type="protein sequence ID" value="MBL4951795.1"/>
    <property type="molecule type" value="Genomic_DNA"/>
</dbReference>
<protein>
    <submittedName>
        <fullName evidence="1">Uncharacterized protein</fullName>
    </submittedName>
</protein>
<keyword evidence="2" id="KW-1185">Reference proteome</keyword>
<accession>A0ABS1TPF6</accession>
<comment type="caution">
    <text evidence="1">The sequence shown here is derived from an EMBL/GenBank/DDBJ whole genome shotgun (WGS) entry which is preliminary data.</text>
</comment>
<dbReference type="Proteomes" id="UP000623967">
    <property type="component" value="Unassembled WGS sequence"/>
</dbReference>
<reference evidence="1 2" key="1">
    <citation type="submission" date="2021-01" db="EMBL/GenBank/DDBJ databases">
        <title>Genome public.</title>
        <authorList>
            <person name="Liu C."/>
            <person name="Sun Q."/>
        </authorList>
    </citation>
    <scope>NUCLEOTIDE SEQUENCE [LARGE SCALE GENOMIC DNA]</scope>
    <source>
        <strain evidence="1 2">YIM B02564</strain>
    </source>
</reference>
<feature type="non-terminal residue" evidence="1">
    <location>
        <position position="78"/>
    </location>
</feature>
<organism evidence="1 2">
    <name type="scientific">Neobacillus paridis</name>
    <dbReference type="NCBI Taxonomy" id="2803862"/>
    <lineage>
        <taxon>Bacteria</taxon>
        <taxon>Bacillati</taxon>
        <taxon>Bacillota</taxon>
        <taxon>Bacilli</taxon>
        <taxon>Bacillales</taxon>
        <taxon>Bacillaceae</taxon>
        <taxon>Neobacillus</taxon>
    </lineage>
</organism>
<sequence>MKKAYKEPGLTTEGVVFSVEVDSVEREFLILKSALTYLCKLQGFTMDFMNTYRACEARIHSVARRLAAGAPRGAPLVL</sequence>